<comment type="catalytic activity">
    <reaction evidence="1">
        <text>ATP + protein L-histidine = ADP + protein N-phospho-L-histidine.</text>
        <dbReference type="EC" id="2.7.13.3"/>
    </reaction>
</comment>
<feature type="domain" description="Response regulatory" evidence="15">
    <location>
        <begin position="648"/>
        <end position="769"/>
    </location>
</feature>
<dbReference type="Pfam" id="PF00512">
    <property type="entry name" value="HisKA"/>
    <property type="match status" value="1"/>
</dbReference>
<dbReference type="InterPro" id="IPR003594">
    <property type="entry name" value="HATPase_dom"/>
</dbReference>
<dbReference type="SMART" id="SM00028">
    <property type="entry name" value="TPR"/>
    <property type="match status" value="1"/>
</dbReference>
<evidence type="ECO:0000256" key="8">
    <source>
        <dbReference type="ARBA" id="ARBA00022840"/>
    </source>
</evidence>
<dbReference type="SMART" id="SM00448">
    <property type="entry name" value="REC"/>
    <property type="match status" value="2"/>
</dbReference>
<feature type="modified residue" description="Phosphohistidine" evidence="12">
    <location>
        <position position="988"/>
    </location>
</feature>
<evidence type="ECO:0000256" key="9">
    <source>
        <dbReference type="ARBA" id="ARBA00022989"/>
    </source>
</evidence>
<dbReference type="SUPFAM" id="SSF52172">
    <property type="entry name" value="CheY-like"/>
    <property type="match status" value="2"/>
</dbReference>
<dbReference type="Gene3D" id="1.10.287.130">
    <property type="match status" value="1"/>
</dbReference>
<dbReference type="EMBL" id="BSOG01000001">
    <property type="protein sequence ID" value="GLR11469.1"/>
    <property type="molecule type" value="Genomic_DNA"/>
</dbReference>
<keyword evidence="5 13" id="KW-0597">Phosphoprotein</keyword>
<keyword evidence="11" id="KW-0472">Membrane</keyword>
<dbReference type="InterPro" id="IPR008207">
    <property type="entry name" value="Sig_transdc_His_kin_Hpt_dom"/>
</dbReference>
<dbReference type="InterPro" id="IPR036641">
    <property type="entry name" value="HPT_dom_sf"/>
</dbReference>
<proteinExistence type="predicted"/>
<dbReference type="InterPro" id="IPR019734">
    <property type="entry name" value="TPR_rpt"/>
</dbReference>
<accession>A0ABQ5Y9I9</accession>
<dbReference type="CDD" id="cd00082">
    <property type="entry name" value="HisKA"/>
    <property type="match status" value="1"/>
</dbReference>
<feature type="domain" description="Response regulatory" evidence="15">
    <location>
        <begin position="792"/>
        <end position="911"/>
    </location>
</feature>
<evidence type="ECO:0000256" key="6">
    <source>
        <dbReference type="ARBA" id="ARBA00022692"/>
    </source>
</evidence>
<keyword evidence="18" id="KW-1185">Reference proteome</keyword>
<dbReference type="Gene3D" id="3.40.50.2300">
    <property type="match status" value="2"/>
</dbReference>
<evidence type="ECO:0000259" key="16">
    <source>
        <dbReference type="PROSITE" id="PS50894"/>
    </source>
</evidence>
<evidence type="ECO:0000256" key="5">
    <source>
        <dbReference type="ARBA" id="ARBA00022553"/>
    </source>
</evidence>
<comment type="caution">
    <text evidence="17">The sequence shown here is derived from an EMBL/GenBank/DDBJ whole genome shotgun (WGS) entry which is preliminary data.</text>
</comment>
<feature type="modified residue" description="4-aspartylphosphate" evidence="13">
    <location>
        <position position="844"/>
    </location>
</feature>
<dbReference type="SUPFAM" id="SSF47226">
    <property type="entry name" value="Histidine-containing phosphotransfer domain, HPT domain"/>
    <property type="match status" value="1"/>
</dbReference>
<dbReference type="CDD" id="cd16922">
    <property type="entry name" value="HATPase_EvgS-ArcB-TorS-like"/>
    <property type="match status" value="1"/>
</dbReference>
<evidence type="ECO:0000256" key="11">
    <source>
        <dbReference type="ARBA" id="ARBA00023136"/>
    </source>
</evidence>
<dbReference type="SMART" id="SM00387">
    <property type="entry name" value="HATPase_c"/>
    <property type="match status" value="1"/>
</dbReference>
<evidence type="ECO:0000259" key="15">
    <source>
        <dbReference type="PROSITE" id="PS50110"/>
    </source>
</evidence>
<feature type="domain" description="HPt" evidence="16">
    <location>
        <begin position="949"/>
        <end position="1052"/>
    </location>
</feature>
<feature type="modified residue" description="4-aspartylphosphate" evidence="13">
    <location>
        <position position="701"/>
    </location>
</feature>
<evidence type="ECO:0000256" key="12">
    <source>
        <dbReference type="PROSITE-ProRule" id="PRU00110"/>
    </source>
</evidence>
<keyword evidence="10" id="KW-0902">Two-component regulatory system</keyword>
<dbReference type="CDD" id="cd17546">
    <property type="entry name" value="REC_hyHK_CKI1_RcsC-like"/>
    <property type="match status" value="2"/>
</dbReference>
<dbReference type="PROSITE" id="PS50109">
    <property type="entry name" value="HIS_KIN"/>
    <property type="match status" value="1"/>
</dbReference>
<dbReference type="InterPro" id="IPR036890">
    <property type="entry name" value="HATPase_C_sf"/>
</dbReference>
<dbReference type="PANTHER" id="PTHR45339">
    <property type="entry name" value="HYBRID SIGNAL TRANSDUCTION HISTIDINE KINASE J"/>
    <property type="match status" value="1"/>
</dbReference>
<evidence type="ECO:0000256" key="13">
    <source>
        <dbReference type="PROSITE-ProRule" id="PRU00169"/>
    </source>
</evidence>
<organism evidence="17 18">
    <name type="scientific">Chitinimonas prasina</name>
    <dbReference type="NCBI Taxonomy" id="1434937"/>
    <lineage>
        <taxon>Bacteria</taxon>
        <taxon>Pseudomonadati</taxon>
        <taxon>Pseudomonadota</taxon>
        <taxon>Betaproteobacteria</taxon>
        <taxon>Neisseriales</taxon>
        <taxon>Chitinibacteraceae</taxon>
        <taxon>Chitinimonas</taxon>
    </lineage>
</organism>
<dbReference type="PROSITE" id="PS50894">
    <property type="entry name" value="HPT"/>
    <property type="match status" value="1"/>
</dbReference>
<keyword evidence="7" id="KW-0547">Nucleotide-binding</keyword>
<dbReference type="InterPro" id="IPR004358">
    <property type="entry name" value="Sig_transdc_His_kin-like_C"/>
</dbReference>
<evidence type="ECO:0000256" key="2">
    <source>
        <dbReference type="ARBA" id="ARBA00004651"/>
    </source>
</evidence>
<dbReference type="InterPro" id="IPR001789">
    <property type="entry name" value="Sig_transdc_resp-reg_receiver"/>
</dbReference>
<dbReference type="InterPro" id="IPR005467">
    <property type="entry name" value="His_kinase_dom"/>
</dbReference>
<dbReference type="EC" id="2.7.13.3" evidence="3"/>
<evidence type="ECO:0000256" key="1">
    <source>
        <dbReference type="ARBA" id="ARBA00000085"/>
    </source>
</evidence>
<dbReference type="InterPro" id="IPR011006">
    <property type="entry name" value="CheY-like_superfamily"/>
</dbReference>
<sequence>MTTRSQASQLIEQYWQYRYKDAGEARRLAEAALASCAGPTAQRDAAMARFLILTHSTLENPHASHVKICERLLQTFREQGDEEAVLLAYAQQGMTLWSTGRSDEAWAILRDKVEPQLEKLSPLHRYTAYIALHCVAGGVKDEVTRLRHDYASLQLARQLDDPPRIALALHNIAEVHLNYGNFGEARDCLREALALAQQFQLRNRLWGVPPYLAMANIALGDATTAASLMDDWMRRESNRTPGYFDFIGNLMAIYLGGLQESQWAAAEIWLKRVEIEIARRRASDDMGSLDLFGVFYAWAKGSLRRRQGRFAEAIIALHAADLVYDLCESMFIQVDARHELYLCHAALGDSAAALAAHVDYARRQAAMLNSANSLRLQSMSIQHDVETERLKRQKAEESTRLKSEFLANMSHEIRTPMNAVIGLAHLALQTELSAKQRDYVSKIHRAGKSLLAIINDILDFSKIEAGKLDVESEPFTLDDVAINVATVTSQKAADKQIEYLFHIAPNVPRNLMGDALRLTQVLINLINNAIKFTEPGGEIELAVNLLGTEAGKVQLGFEVRDTGIGLTAEQQARLFQPFTQADGSTTRKYGGTGLGLSISRRLVELMGGQIGVRSDTGVGSTFHFQLTLPLPTGPQATLVLPARFNDARVLVVDDSEHARAIMAEMLTSLPLRVDEVGSAREALAYLHTADQTDPYDVVLTDWHMPDMDGMELIHTLQRDASLSHPPKLVLVTAFGLESVVNAAEQAGIDGLLFKPVSPSTLVNTLTGVFHQAPTATTPAEHTPPARRYAGKRILLAEDNAINQQIVVELLSAMALEVDLAEHGQQAVEMALAAAPGDYAMILMDLEMPQMDGHAATLTLRQHRQLDAIPIVALTAHAISDVRQRCMEEGMQDYLTKPIQPEQLYKLVGHWLDRGHQAVPAPGDEAAGDMPLPVLHGVDVALGLRYMGGKQHLYLRLLTRFATGYGNTVALLRDHLAQGQNEEAKRLAHTLRGLAGSMGATQVSEVAAELEATLPVVGEAPTDHCLSVLAELDRVLQPLLTDLAKLASLNASASITAT</sequence>
<dbReference type="InterPro" id="IPR003661">
    <property type="entry name" value="HisK_dim/P_dom"/>
</dbReference>
<comment type="subcellular location">
    <subcellularLocation>
        <location evidence="2">Cell membrane</location>
        <topology evidence="2">Multi-pass membrane protein</topology>
    </subcellularLocation>
</comment>
<name>A0ABQ5Y9I9_9NEIS</name>
<evidence type="ECO:0000313" key="17">
    <source>
        <dbReference type="EMBL" id="GLR11469.1"/>
    </source>
</evidence>
<dbReference type="PRINTS" id="PR00344">
    <property type="entry name" value="BCTRLSENSOR"/>
</dbReference>
<feature type="domain" description="Histidine kinase" evidence="14">
    <location>
        <begin position="408"/>
        <end position="630"/>
    </location>
</feature>
<dbReference type="SMART" id="SM00073">
    <property type="entry name" value="HPT"/>
    <property type="match status" value="1"/>
</dbReference>
<keyword evidence="6" id="KW-0812">Transmembrane</keyword>
<dbReference type="Gene3D" id="1.25.40.10">
    <property type="entry name" value="Tetratricopeptide repeat domain"/>
    <property type="match status" value="1"/>
</dbReference>
<evidence type="ECO:0000313" key="18">
    <source>
        <dbReference type="Proteomes" id="UP001156706"/>
    </source>
</evidence>
<dbReference type="SMART" id="SM00388">
    <property type="entry name" value="HisKA"/>
    <property type="match status" value="1"/>
</dbReference>
<dbReference type="Gene3D" id="1.20.120.160">
    <property type="entry name" value="HPT domain"/>
    <property type="match status" value="1"/>
</dbReference>
<dbReference type="SUPFAM" id="SSF48452">
    <property type="entry name" value="TPR-like"/>
    <property type="match status" value="1"/>
</dbReference>
<dbReference type="InterPro" id="IPR011990">
    <property type="entry name" value="TPR-like_helical_dom_sf"/>
</dbReference>
<dbReference type="Pfam" id="PF02518">
    <property type="entry name" value="HATPase_c"/>
    <property type="match status" value="1"/>
</dbReference>
<keyword evidence="4" id="KW-1003">Cell membrane</keyword>
<dbReference type="Pfam" id="PF00072">
    <property type="entry name" value="Response_reg"/>
    <property type="match status" value="2"/>
</dbReference>
<protein>
    <recommendedName>
        <fullName evidence="3">histidine kinase</fullName>
        <ecNumber evidence="3">2.7.13.3</ecNumber>
    </recommendedName>
</protein>
<dbReference type="Gene3D" id="3.30.565.10">
    <property type="entry name" value="Histidine kinase-like ATPase, C-terminal domain"/>
    <property type="match status" value="1"/>
</dbReference>
<keyword evidence="8" id="KW-0067">ATP-binding</keyword>
<dbReference type="PANTHER" id="PTHR45339:SF1">
    <property type="entry name" value="HYBRID SIGNAL TRANSDUCTION HISTIDINE KINASE J"/>
    <property type="match status" value="1"/>
</dbReference>
<gene>
    <name evidence="17" type="ORF">GCM10007907_02590</name>
</gene>
<dbReference type="SUPFAM" id="SSF55874">
    <property type="entry name" value="ATPase domain of HSP90 chaperone/DNA topoisomerase II/histidine kinase"/>
    <property type="match status" value="1"/>
</dbReference>
<dbReference type="PROSITE" id="PS50110">
    <property type="entry name" value="RESPONSE_REGULATORY"/>
    <property type="match status" value="2"/>
</dbReference>
<reference evidence="18" key="1">
    <citation type="journal article" date="2019" name="Int. J. Syst. Evol. Microbiol.">
        <title>The Global Catalogue of Microorganisms (GCM) 10K type strain sequencing project: providing services to taxonomists for standard genome sequencing and annotation.</title>
        <authorList>
            <consortium name="The Broad Institute Genomics Platform"/>
            <consortium name="The Broad Institute Genome Sequencing Center for Infectious Disease"/>
            <person name="Wu L."/>
            <person name="Ma J."/>
        </authorList>
    </citation>
    <scope>NUCLEOTIDE SEQUENCE [LARGE SCALE GENOMIC DNA]</scope>
    <source>
        <strain evidence="18">NBRC 110044</strain>
    </source>
</reference>
<evidence type="ECO:0000256" key="10">
    <source>
        <dbReference type="ARBA" id="ARBA00023012"/>
    </source>
</evidence>
<dbReference type="RefSeq" id="WP_284194627.1">
    <property type="nucleotide sequence ID" value="NZ_BSOG01000001.1"/>
</dbReference>
<evidence type="ECO:0000259" key="14">
    <source>
        <dbReference type="PROSITE" id="PS50109"/>
    </source>
</evidence>
<dbReference type="SUPFAM" id="SSF47384">
    <property type="entry name" value="Homodimeric domain of signal transducing histidine kinase"/>
    <property type="match status" value="1"/>
</dbReference>
<dbReference type="InterPro" id="IPR036097">
    <property type="entry name" value="HisK_dim/P_sf"/>
</dbReference>
<dbReference type="Proteomes" id="UP001156706">
    <property type="component" value="Unassembled WGS sequence"/>
</dbReference>
<evidence type="ECO:0000256" key="7">
    <source>
        <dbReference type="ARBA" id="ARBA00022741"/>
    </source>
</evidence>
<keyword evidence="9" id="KW-1133">Transmembrane helix</keyword>
<dbReference type="Pfam" id="PF01627">
    <property type="entry name" value="Hpt"/>
    <property type="match status" value="1"/>
</dbReference>
<evidence type="ECO:0000256" key="4">
    <source>
        <dbReference type="ARBA" id="ARBA00022475"/>
    </source>
</evidence>
<evidence type="ECO:0000256" key="3">
    <source>
        <dbReference type="ARBA" id="ARBA00012438"/>
    </source>
</evidence>